<evidence type="ECO:0000259" key="1">
    <source>
        <dbReference type="Pfam" id="PF12697"/>
    </source>
</evidence>
<organism evidence="2 3">
    <name type="scientific">Diplodia seriata</name>
    <dbReference type="NCBI Taxonomy" id="420778"/>
    <lineage>
        <taxon>Eukaryota</taxon>
        <taxon>Fungi</taxon>
        <taxon>Dikarya</taxon>
        <taxon>Ascomycota</taxon>
        <taxon>Pezizomycotina</taxon>
        <taxon>Dothideomycetes</taxon>
        <taxon>Dothideomycetes incertae sedis</taxon>
        <taxon>Botryosphaeriales</taxon>
        <taxon>Botryosphaeriaceae</taxon>
        <taxon>Diplodia</taxon>
    </lineage>
</organism>
<proteinExistence type="predicted"/>
<dbReference type="PANTHER" id="PTHR37017">
    <property type="entry name" value="AB HYDROLASE-1 DOMAIN-CONTAINING PROTEIN-RELATED"/>
    <property type="match status" value="1"/>
</dbReference>
<dbReference type="InterPro" id="IPR052897">
    <property type="entry name" value="Sec-Metab_Biosynth_Hydrolase"/>
</dbReference>
<name>A0ABR3CNB8_9PEZI</name>
<dbReference type="Gene3D" id="3.40.50.1820">
    <property type="entry name" value="alpha/beta hydrolase"/>
    <property type="match status" value="1"/>
</dbReference>
<dbReference type="RefSeq" id="XP_066635157.1">
    <property type="nucleotide sequence ID" value="XM_066775038.1"/>
</dbReference>
<keyword evidence="3" id="KW-1185">Reference proteome</keyword>
<sequence>MSSKPTVILVPGAWHTEHTYHKLIPDLERRGYKTRAIRNPSVGQPSGDGLVDRDAVHLRSVIDPYLAAGTDVIVAAHSYGGSVVSPALADYAWKKDEAGRGRVLGLVYIAAFILPEGKSAAQIMYPHDPERAPMQADENGFLQPPDPYVFYNDLPEAEQRELHAGLLPNPGNVGTVPGKGAPWLRVPTVYLKTAKDIILPADVQQGMLNAIEGSEQVRVVELDSSHSPMLSMPEKVGDAVALAEELGRERLAKEGLA</sequence>
<dbReference type="GeneID" id="92007651"/>
<evidence type="ECO:0000313" key="3">
    <source>
        <dbReference type="Proteomes" id="UP001430584"/>
    </source>
</evidence>
<dbReference type="PANTHER" id="PTHR37017:SF11">
    <property type="entry name" value="ESTERASE_LIPASE_THIOESTERASE DOMAIN-CONTAINING PROTEIN"/>
    <property type="match status" value="1"/>
</dbReference>
<dbReference type="Proteomes" id="UP001430584">
    <property type="component" value="Unassembled WGS sequence"/>
</dbReference>
<gene>
    <name evidence="2" type="ORF">SLS55_003566</name>
</gene>
<dbReference type="SUPFAM" id="SSF53474">
    <property type="entry name" value="alpha/beta-Hydrolases"/>
    <property type="match status" value="1"/>
</dbReference>
<comment type="caution">
    <text evidence="2">The sequence shown here is derived from an EMBL/GenBank/DDBJ whole genome shotgun (WGS) entry which is preliminary data.</text>
</comment>
<feature type="domain" description="AB hydrolase-1" evidence="1">
    <location>
        <begin position="7"/>
        <end position="238"/>
    </location>
</feature>
<dbReference type="InterPro" id="IPR000073">
    <property type="entry name" value="AB_hydrolase_1"/>
</dbReference>
<accession>A0ABR3CNB8</accession>
<dbReference type="Pfam" id="PF12697">
    <property type="entry name" value="Abhydrolase_6"/>
    <property type="match status" value="1"/>
</dbReference>
<evidence type="ECO:0000313" key="2">
    <source>
        <dbReference type="EMBL" id="KAL0262128.1"/>
    </source>
</evidence>
<reference evidence="2 3" key="1">
    <citation type="submission" date="2024-02" db="EMBL/GenBank/DDBJ databases">
        <title>De novo assembly and annotation of 12 fungi associated with fruit tree decline syndrome in Ontario, Canada.</title>
        <authorList>
            <person name="Sulman M."/>
            <person name="Ellouze W."/>
            <person name="Ilyukhin E."/>
        </authorList>
    </citation>
    <scope>NUCLEOTIDE SEQUENCE [LARGE SCALE GENOMIC DNA]</scope>
    <source>
        <strain evidence="2 3">FDS-637</strain>
    </source>
</reference>
<dbReference type="EMBL" id="JAJVCZ030000003">
    <property type="protein sequence ID" value="KAL0262128.1"/>
    <property type="molecule type" value="Genomic_DNA"/>
</dbReference>
<protein>
    <recommendedName>
        <fullName evidence="1">AB hydrolase-1 domain-containing protein</fullName>
    </recommendedName>
</protein>
<dbReference type="InterPro" id="IPR029058">
    <property type="entry name" value="AB_hydrolase_fold"/>
</dbReference>